<evidence type="ECO:0000313" key="7">
    <source>
        <dbReference type="Proteomes" id="UP000324632"/>
    </source>
</evidence>
<evidence type="ECO:0000256" key="4">
    <source>
        <dbReference type="PROSITE-ProRule" id="PRU00239"/>
    </source>
</evidence>
<organism evidence="6 7">
    <name type="scientific">Triplophysa tibetana</name>
    <dbReference type="NCBI Taxonomy" id="1572043"/>
    <lineage>
        <taxon>Eukaryota</taxon>
        <taxon>Metazoa</taxon>
        <taxon>Chordata</taxon>
        <taxon>Craniata</taxon>
        <taxon>Vertebrata</taxon>
        <taxon>Euteleostomi</taxon>
        <taxon>Actinopterygii</taxon>
        <taxon>Neopterygii</taxon>
        <taxon>Teleostei</taxon>
        <taxon>Ostariophysi</taxon>
        <taxon>Cypriniformes</taxon>
        <taxon>Nemacheilidae</taxon>
        <taxon>Triplophysa</taxon>
    </lineage>
</organism>
<dbReference type="GO" id="GO:0005737">
    <property type="term" value="C:cytoplasm"/>
    <property type="evidence" value="ECO:0007669"/>
    <property type="project" value="TreeGrafter"/>
</dbReference>
<dbReference type="GO" id="GO:0004198">
    <property type="term" value="F:calcium-dependent cysteine-type endopeptidase activity"/>
    <property type="evidence" value="ECO:0007669"/>
    <property type="project" value="InterPro"/>
</dbReference>
<keyword evidence="7" id="KW-1185">Reference proteome</keyword>
<gene>
    <name evidence="6" type="ORF">E1301_Tti019488</name>
</gene>
<dbReference type="PROSITE" id="PS50203">
    <property type="entry name" value="CALPAIN_CAT"/>
    <property type="match status" value="1"/>
</dbReference>
<keyword evidence="2" id="KW-0788">Thiol protease</keyword>
<feature type="active site" evidence="3">
    <location>
        <position position="198"/>
    </location>
</feature>
<dbReference type="PANTHER" id="PTHR10183">
    <property type="entry name" value="CALPAIN"/>
    <property type="match status" value="1"/>
</dbReference>
<dbReference type="Gene3D" id="2.60.120.380">
    <property type="match status" value="1"/>
</dbReference>
<dbReference type="SUPFAM" id="SSF49758">
    <property type="entry name" value="Calpain large subunit, middle domain (domain III)"/>
    <property type="match status" value="1"/>
</dbReference>
<dbReference type="InterPro" id="IPR022684">
    <property type="entry name" value="Calpain_cysteine_protease"/>
</dbReference>
<dbReference type="Proteomes" id="UP000324632">
    <property type="component" value="Chromosome 15"/>
</dbReference>
<name>A0A5A9NQE1_9TELE</name>
<dbReference type="Gene3D" id="3.90.70.10">
    <property type="entry name" value="Cysteine proteinases"/>
    <property type="match status" value="1"/>
</dbReference>
<dbReference type="InterPro" id="IPR001300">
    <property type="entry name" value="Peptidase_C2_calpain_cat"/>
</dbReference>
<dbReference type="InterPro" id="IPR022682">
    <property type="entry name" value="Calpain_domain_III"/>
</dbReference>
<feature type="active site" evidence="3">
    <location>
        <position position="222"/>
    </location>
</feature>
<evidence type="ECO:0000259" key="5">
    <source>
        <dbReference type="PROSITE" id="PS50203"/>
    </source>
</evidence>
<dbReference type="CDD" id="cd00214">
    <property type="entry name" value="Calpain_III"/>
    <property type="match status" value="1"/>
</dbReference>
<dbReference type="InterPro" id="IPR033883">
    <property type="entry name" value="C2_III"/>
</dbReference>
<dbReference type="SUPFAM" id="SSF47473">
    <property type="entry name" value="EF-hand"/>
    <property type="match status" value="1"/>
</dbReference>
<sequence length="550" mass="62007">MPPPGVCLNIESERNLRDGRGSPTSPDRFLGQDFSDLKTYCLRERLRFVDISFPPDIRSLGVGLLKPEEEKRVVWRRPAFWRFGKWVDVVIDDKLPTINGELIFVRSKTANEFWPALLEKAYAKVCGSYKDMNAGNISEALKDFTGGPHVTFKLSEASEKLWDVMRRASQSQSLMGCSTPGGKVINNAVLPNGLVNMHAYTVTGITEVQCRGRPVKLVRIFNPWGRGEWNGDWSDRMSMEDFCGNYSEVDMCCPDMNVLAGSHSASWTTEAHSGQWVMETTAGGCANHPDTFPKNPQYGVTLQKTPEDPRDTNTPNLLVSLLQKPLRAHRNLADLLPIGFNIYELKDLREKLPATFFNTARPAGPVQNFVNAREVTQFFRLKAGDYVIIPSTFLPNQASSFILSIYSKTETRIKDMSGYGLTRTKMNTTNVDESFQLFQKYADKDIFNNMDDTKTGSLSMNKLQKALEAAVTHICVLIEGFGMSDSMLNLMAMRYGYANGQITLENYIFLVLRMESMSSECQVLHRTILLKAHKIFQLNDFTVPQKCLTL</sequence>
<dbReference type="SUPFAM" id="SSF54001">
    <property type="entry name" value="Cysteine proteinases"/>
    <property type="match status" value="1"/>
</dbReference>
<comment type="caution">
    <text evidence="6">The sequence shown here is derived from an EMBL/GenBank/DDBJ whole genome shotgun (WGS) entry which is preliminary data.</text>
</comment>
<feature type="domain" description="Calpain catalytic" evidence="5">
    <location>
        <begin position="80"/>
        <end position="242"/>
    </location>
</feature>
<evidence type="ECO:0000313" key="6">
    <source>
        <dbReference type="EMBL" id="KAA0711653.1"/>
    </source>
</evidence>
<proteinExistence type="inferred from homology"/>
<dbReference type="InterPro" id="IPR036213">
    <property type="entry name" value="Calpain_III_sf"/>
</dbReference>
<evidence type="ECO:0000256" key="2">
    <source>
        <dbReference type="ARBA" id="ARBA00022807"/>
    </source>
</evidence>
<dbReference type="SMART" id="SM00720">
    <property type="entry name" value="calpain_III"/>
    <property type="match status" value="1"/>
</dbReference>
<evidence type="ECO:0000256" key="1">
    <source>
        <dbReference type="ARBA" id="ARBA00007623"/>
    </source>
</evidence>
<dbReference type="InterPro" id="IPR022683">
    <property type="entry name" value="Calpain_III"/>
</dbReference>
<dbReference type="AlphaFoldDB" id="A0A5A9NQE1"/>
<evidence type="ECO:0000256" key="3">
    <source>
        <dbReference type="PIRSR" id="PIRSR622684-1"/>
    </source>
</evidence>
<dbReference type="PANTHER" id="PTHR10183:SF302">
    <property type="entry name" value="CALPAIN-14"/>
    <property type="match status" value="1"/>
</dbReference>
<dbReference type="InterPro" id="IPR011992">
    <property type="entry name" value="EF-hand-dom_pair"/>
</dbReference>
<keyword evidence="2" id="KW-0645">Protease</keyword>
<dbReference type="InterPro" id="IPR038765">
    <property type="entry name" value="Papain-like_cys_pep_sf"/>
</dbReference>
<comment type="caution">
    <text evidence="4">Lacks conserved residue(s) required for the propagation of feature annotation.</text>
</comment>
<dbReference type="GO" id="GO:0006508">
    <property type="term" value="P:proteolysis"/>
    <property type="evidence" value="ECO:0007669"/>
    <property type="project" value="InterPro"/>
</dbReference>
<protein>
    <submittedName>
        <fullName evidence="6">Calpain-2 catalytic subunit</fullName>
    </submittedName>
</protein>
<dbReference type="CDD" id="cd00044">
    <property type="entry name" value="CysPc"/>
    <property type="match status" value="1"/>
</dbReference>
<dbReference type="Gene3D" id="1.10.238.10">
    <property type="entry name" value="EF-hand"/>
    <property type="match status" value="1"/>
</dbReference>
<reference evidence="6 7" key="1">
    <citation type="journal article" date="2019" name="Mol. Ecol. Resour.">
        <title>Chromosome-level genome assembly of Triplophysa tibetana, a fish adapted to the harsh high-altitude environment of the Tibetan Plateau.</title>
        <authorList>
            <person name="Yang X."/>
            <person name="Liu H."/>
            <person name="Ma Z."/>
            <person name="Zou Y."/>
            <person name="Zou M."/>
            <person name="Mao Y."/>
            <person name="Li X."/>
            <person name="Wang H."/>
            <person name="Chen T."/>
            <person name="Wang W."/>
            <person name="Yang R."/>
        </authorList>
    </citation>
    <scope>NUCLEOTIDE SEQUENCE [LARGE SCALE GENOMIC DNA]</scope>
    <source>
        <strain evidence="6">TTIB1903HZAU</strain>
        <tissue evidence="6">Muscle</tissue>
    </source>
</reference>
<keyword evidence="2" id="KW-0378">Hydrolase</keyword>
<dbReference type="Pfam" id="PF01067">
    <property type="entry name" value="Calpain_III"/>
    <property type="match status" value="1"/>
</dbReference>
<accession>A0A5A9NQE1</accession>
<dbReference type="Pfam" id="PF00648">
    <property type="entry name" value="Peptidase_C2"/>
    <property type="match status" value="1"/>
</dbReference>
<dbReference type="EMBL" id="SOYY01000015">
    <property type="protein sequence ID" value="KAA0711653.1"/>
    <property type="molecule type" value="Genomic_DNA"/>
</dbReference>
<comment type="similarity">
    <text evidence="1">Belongs to the peptidase C2 family.</text>
</comment>
<dbReference type="SMART" id="SM00230">
    <property type="entry name" value="CysPc"/>
    <property type="match status" value="1"/>
</dbReference>